<keyword evidence="6" id="KW-0812">Transmembrane</keyword>
<dbReference type="Pfam" id="PF04227">
    <property type="entry name" value="Indigoidine_A"/>
    <property type="match status" value="1"/>
</dbReference>
<keyword evidence="2" id="KW-0378">Hydrolase</keyword>
<evidence type="ECO:0000256" key="3">
    <source>
        <dbReference type="ARBA" id="ARBA00023211"/>
    </source>
</evidence>
<dbReference type="STRING" id="6313.A0A0K0D5Z6"/>
<organism evidence="7 8">
    <name type="scientific">Angiostrongylus cantonensis</name>
    <name type="common">Rat lungworm</name>
    <dbReference type="NCBI Taxonomy" id="6313"/>
    <lineage>
        <taxon>Eukaryota</taxon>
        <taxon>Metazoa</taxon>
        <taxon>Ecdysozoa</taxon>
        <taxon>Nematoda</taxon>
        <taxon>Chromadorea</taxon>
        <taxon>Rhabditida</taxon>
        <taxon>Rhabditina</taxon>
        <taxon>Rhabditomorpha</taxon>
        <taxon>Strongyloidea</taxon>
        <taxon>Metastrongylidae</taxon>
        <taxon>Angiostrongylus</taxon>
    </lineage>
</organism>
<dbReference type="Gene3D" id="3.40.1790.10">
    <property type="entry name" value="Indigoidine synthase domain"/>
    <property type="match status" value="1"/>
</dbReference>
<keyword evidence="4" id="KW-0456">Lyase</keyword>
<dbReference type="AlphaFoldDB" id="A0A0K0D5Z6"/>
<evidence type="ECO:0000256" key="6">
    <source>
        <dbReference type="SAM" id="Phobius"/>
    </source>
</evidence>
<accession>A0A0K0D5Z6</accession>
<sequence>MKEGTLIKGIQSKEVTPFLLSRVNELTCGASMKLNIDLLENNARIAGQLASLLSKSKLGQNFRVVVVGATIIDFESITNEDVKNDGGTYAGWVAQRCGGVGRNHADALTRYFICTAITKIPGKLVVFIFNFLFYLSACLHVYRGILALLTFDSFPRIHCPRRSSNFCVLLWVLLEDFFISFTIPGGVVPNFN</sequence>
<keyword evidence="7" id="KW-1185">Reference proteome</keyword>
<dbReference type="InterPro" id="IPR007342">
    <property type="entry name" value="PsuG"/>
</dbReference>
<feature type="transmembrane region" description="Helical" evidence="6">
    <location>
        <begin position="166"/>
        <end position="187"/>
    </location>
</feature>
<dbReference type="InterPro" id="IPR022830">
    <property type="entry name" value="Indigdn_synthA-like"/>
</dbReference>
<evidence type="ECO:0000256" key="2">
    <source>
        <dbReference type="ARBA" id="ARBA00022801"/>
    </source>
</evidence>
<dbReference type="Proteomes" id="UP000035642">
    <property type="component" value="Unassembled WGS sequence"/>
</dbReference>
<dbReference type="GO" id="GO:0004730">
    <property type="term" value="F:pseudouridylate synthase activity"/>
    <property type="evidence" value="ECO:0007669"/>
    <property type="project" value="InterPro"/>
</dbReference>
<dbReference type="GO" id="GO:0016798">
    <property type="term" value="F:hydrolase activity, acting on glycosyl bonds"/>
    <property type="evidence" value="ECO:0007669"/>
    <property type="project" value="UniProtKB-KW"/>
</dbReference>
<dbReference type="SUPFAM" id="SSF110581">
    <property type="entry name" value="Indigoidine synthase A-like"/>
    <property type="match status" value="1"/>
</dbReference>
<evidence type="ECO:0000256" key="5">
    <source>
        <dbReference type="ARBA" id="ARBA00023295"/>
    </source>
</evidence>
<keyword evidence="6" id="KW-0472">Membrane</keyword>
<keyword evidence="3" id="KW-0464">Manganese</keyword>
<reference evidence="8" key="2">
    <citation type="submission" date="2017-02" db="UniProtKB">
        <authorList>
            <consortium name="WormBaseParasite"/>
        </authorList>
    </citation>
    <scope>IDENTIFICATION</scope>
</reference>
<dbReference type="GO" id="GO:0046872">
    <property type="term" value="F:metal ion binding"/>
    <property type="evidence" value="ECO:0007669"/>
    <property type="project" value="UniProtKB-KW"/>
</dbReference>
<dbReference type="WBParaSite" id="ACAC_0000549101-mRNA-1">
    <property type="protein sequence ID" value="ACAC_0000549101-mRNA-1"/>
    <property type="gene ID" value="ACAC_0000549101"/>
</dbReference>
<keyword evidence="5" id="KW-0326">Glycosidase</keyword>
<evidence type="ECO:0000256" key="4">
    <source>
        <dbReference type="ARBA" id="ARBA00023239"/>
    </source>
</evidence>
<dbReference type="PANTHER" id="PTHR42909">
    <property type="entry name" value="ZGC:136858"/>
    <property type="match status" value="1"/>
</dbReference>
<dbReference type="GO" id="GO:0005737">
    <property type="term" value="C:cytoplasm"/>
    <property type="evidence" value="ECO:0007669"/>
    <property type="project" value="TreeGrafter"/>
</dbReference>
<feature type="transmembrane region" description="Helical" evidence="6">
    <location>
        <begin position="124"/>
        <end position="145"/>
    </location>
</feature>
<name>A0A0K0D5Z6_ANGCA</name>
<evidence type="ECO:0000313" key="8">
    <source>
        <dbReference type="WBParaSite" id="ACAC_0000549101-mRNA-1"/>
    </source>
</evidence>
<evidence type="ECO:0000313" key="7">
    <source>
        <dbReference type="Proteomes" id="UP000035642"/>
    </source>
</evidence>
<keyword evidence="6" id="KW-1133">Transmembrane helix</keyword>
<evidence type="ECO:0000256" key="1">
    <source>
        <dbReference type="ARBA" id="ARBA00022723"/>
    </source>
</evidence>
<proteinExistence type="predicted"/>
<reference evidence="7" key="1">
    <citation type="submission" date="2012-09" db="EMBL/GenBank/DDBJ databases">
        <authorList>
            <person name="Martin A.A."/>
        </authorList>
    </citation>
    <scope>NUCLEOTIDE SEQUENCE</scope>
</reference>
<protein>
    <submittedName>
        <fullName evidence="8">PfkB domain-containing protein</fullName>
    </submittedName>
</protein>
<keyword evidence="1" id="KW-0479">Metal-binding</keyword>
<dbReference type="PANTHER" id="PTHR42909:SF1">
    <property type="entry name" value="CARBOHYDRATE KINASE PFKB DOMAIN-CONTAINING PROTEIN"/>
    <property type="match status" value="1"/>
</dbReference>